<comment type="similarity">
    <text evidence="8">Belongs to the TDD superfamily. DTWD1 family.</text>
</comment>
<dbReference type="eggNOG" id="KOG3795">
    <property type="taxonomic scope" value="Eukaryota"/>
</dbReference>
<comment type="subcellular location">
    <subcellularLocation>
        <location evidence="1">Nucleus</location>
    </subcellularLocation>
</comment>
<dbReference type="OMA" id="VNAWGLN"/>
<keyword evidence="4" id="KW-0949">S-adenosyl-L-methionine</keyword>
<dbReference type="InParanoid" id="A0A0L0HNA7"/>
<dbReference type="AlphaFoldDB" id="A0A0L0HNA7"/>
<evidence type="ECO:0000256" key="4">
    <source>
        <dbReference type="ARBA" id="ARBA00022691"/>
    </source>
</evidence>
<organism evidence="13 14">
    <name type="scientific">Spizellomyces punctatus (strain DAOM BR117)</name>
    <dbReference type="NCBI Taxonomy" id="645134"/>
    <lineage>
        <taxon>Eukaryota</taxon>
        <taxon>Fungi</taxon>
        <taxon>Fungi incertae sedis</taxon>
        <taxon>Chytridiomycota</taxon>
        <taxon>Chytridiomycota incertae sedis</taxon>
        <taxon>Chytridiomycetes</taxon>
        <taxon>Spizellomycetales</taxon>
        <taxon>Spizellomycetaceae</taxon>
        <taxon>Spizellomyces</taxon>
    </lineage>
</organism>
<dbReference type="GO" id="GO:0005634">
    <property type="term" value="C:nucleus"/>
    <property type="evidence" value="ECO:0007669"/>
    <property type="project" value="UniProtKB-SubCell"/>
</dbReference>
<evidence type="ECO:0000259" key="12">
    <source>
        <dbReference type="SMART" id="SM01144"/>
    </source>
</evidence>
<evidence type="ECO:0000256" key="1">
    <source>
        <dbReference type="ARBA" id="ARBA00004123"/>
    </source>
</evidence>
<evidence type="ECO:0000256" key="8">
    <source>
        <dbReference type="ARBA" id="ARBA00038290"/>
    </source>
</evidence>
<proteinExistence type="inferred from homology"/>
<dbReference type="SMART" id="SM01144">
    <property type="entry name" value="DTW"/>
    <property type="match status" value="1"/>
</dbReference>
<name>A0A0L0HNA7_SPIPD</name>
<evidence type="ECO:0000313" key="13">
    <source>
        <dbReference type="EMBL" id="KND02294.1"/>
    </source>
</evidence>
<keyword evidence="14" id="KW-1185">Reference proteome</keyword>
<evidence type="ECO:0000256" key="2">
    <source>
        <dbReference type="ARBA" id="ARBA00012386"/>
    </source>
</evidence>
<evidence type="ECO:0000256" key="11">
    <source>
        <dbReference type="ARBA" id="ARBA00048718"/>
    </source>
</evidence>
<comment type="function">
    <text evidence="7">Catalyzes the formation of 3-(3-amino-3-carboxypropyl)uridine (acp3U) at position 20 in the D-loop of several cytoplasmic tRNAs (acp3U(20)).</text>
</comment>
<gene>
    <name evidence="13" type="ORF">SPPG_02769</name>
</gene>
<evidence type="ECO:0000256" key="10">
    <source>
        <dbReference type="ARBA" id="ARBA00042508"/>
    </source>
</evidence>
<dbReference type="STRING" id="645134.A0A0L0HNA7"/>
<evidence type="ECO:0000256" key="9">
    <source>
        <dbReference type="ARBA" id="ARBA00039242"/>
    </source>
</evidence>
<evidence type="ECO:0000256" key="3">
    <source>
        <dbReference type="ARBA" id="ARBA00022679"/>
    </source>
</evidence>
<evidence type="ECO:0000256" key="5">
    <source>
        <dbReference type="ARBA" id="ARBA00022694"/>
    </source>
</evidence>
<keyword evidence="3" id="KW-0808">Transferase</keyword>
<keyword evidence="5" id="KW-0819">tRNA processing</keyword>
<dbReference type="OrthoDB" id="660555at2759"/>
<dbReference type="EC" id="2.5.1.25" evidence="2"/>
<dbReference type="Pfam" id="PF03942">
    <property type="entry name" value="DTW"/>
    <property type="match status" value="1"/>
</dbReference>
<evidence type="ECO:0000313" key="14">
    <source>
        <dbReference type="Proteomes" id="UP000053201"/>
    </source>
</evidence>
<dbReference type="GO" id="GO:0016432">
    <property type="term" value="F:tRNA-uridine aminocarboxypropyltransferase activity"/>
    <property type="evidence" value="ECO:0007669"/>
    <property type="project" value="UniProtKB-EC"/>
</dbReference>
<keyword evidence="6" id="KW-0539">Nucleus</keyword>
<dbReference type="VEuPathDB" id="FungiDB:SPPG_02769"/>
<dbReference type="GeneID" id="27686332"/>
<evidence type="ECO:0000256" key="7">
    <source>
        <dbReference type="ARBA" id="ARBA00037050"/>
    </source>
</evidence>
<dbReference type="EMBL" id="KQ257453">
    <property type="protein sequence ID" value="KND02294.1"/>
    <property type="molecule type" value="Genomic_DNA"/>
</dbReference>
<reference evidence="13 14" key="1">
    <citation type="submission" date="2009-08" db="EMBL/GenBank/DDBJ databases">
        <title>The Genome Sequence of Spizellomyces punctatus strain DAOM BR117.</title>
        <authorList>
            <consortium name="The Broad Institute Genome Sequencing Platform"/>
            <person name="Russ C."/>
            <person name="Cuomo C."/>
            <person name="Shea T."/>
            <person name="Young S.K."/>
            <person name="Zeng Q."/>
            <person name="Koehrsen M."/>
            <person name="Haas B."/>
            <person name="Borodovsky M."/>
            <person name="Guigo R."/>
            <person name="Alvarado L."/>
            <person name="Berlin A."/>
            <person name="Bochicchio J."/>
            <person name="Borenstein D."/>
            <person name="Chapman S."/>
            <person name="Chen Z."/>
            <person name="Engels R."/>
            <person name="Freedman E."/>
            <person name="Gellesch M."/>
            <person name="Goldberg J."/>
            <person name="Griggs A."/>
            <person name="Gujja S."/>
            <person name="Heiman D."/>
            <person name="Hepburn T."/>
            <person name="Howarth C."/>
            <person name="Jen D."/>
            <person name="Larson L."/>
            <person name="Lewis B."/>
            <person name="Mehta T."/>
            <person name="Park D."/>
            <person name="Pearson M."/>
            <person name="Roberts A."/>
            <person name="Saif S."/>
            <person name="Shenoy N."/>
            <person name="Sisk P."/>
            <person name="Stolte C."/>
            <person name="Sykes S."/>
            <person name="Thomson T."/>
            <person name="Walk T."/>
            <person name="White J."/>
            <person name="Yandava C."/>
            <person name="Burger G."/>
            <person name="Gray M.W."/>
            <person name="Holland P.W.H."/>
            <person name="King N."/>
            <person name="Lang F.B.F."/>
            <person name="Roger A.J."/>
            <person name="Ruiz-Trillo I."/>
            <person name="Lander E."/>
            <person name="Nusbaum C."/>
        </authorList>
    </citation>
    <scope>NUCLEOTIDE SEQUENCE [LARGE SCALE GENOMIC DNA]</scope>
    <source>
        <strain evidence="13 14">DAOM BR117</strain>
    </source>
</reference>
<comment type="catalytic activity">
    <reaction evidence="11">
        <text>a uridine in tRNA + S-adenosyl-L-methionine = a 3-[(3S)-3-amino-3-carboxypropyl]uridine in tRNA + S-methyl-5'-thioadenosine + H(+)</text>
        <dbReference type="Rhea" id="RHEA:62432"/>
        <dbReference type="Rhea" id="RHEA-COMP:13339"/>
        <dbReference type="Rhea" id="RHEA-COMP:16092"/>
        <dbReference type="ChEBI" id="CHEBI:15378"/>
        <dbReference type="ChEBI" id="CHEBI:17509"/>
        <dbReference type="ChEBI" id="CHEBI:59789"/>
        <dbReference type="ChEBI" id="CHEBI:65315"/>
        <dbReference type="ChEBI" id="CHEBI:82930"/>
        <dbReference type="EC" id="2.5.1.25"/>
    </reaction>
</comment>
<accession>A0A0L0HNA7</accession>
<sequence length="291" mass="33281">MGSSAIFNHLHTLLELVRSMDMREMGNGSQQDSSDPFGAFDIDEADLEPLYHQDRLCCPQCRRNHKVFCPRCGIPLGHTPPHVQLPISVDIYRDPRETEGKSTSAHARIIAPDSVTIKVENMVKAPDTSSITKYTDPQRCLLLFPSEDALPLADIEPGSFDKLIVLDGTWKQGKAMAGAIAGQSFQRVSIRSRRTLFWRYQPFGETYLSTIEAVYWFFRDFHDAYSRDPYDGRYDNLLFYFKLQWGLIQDIYSRNPQKQFTSRKLDGESYIRGRARLQNSASPPDTEEAQT</sequence>
<dbReference type="InterPro" id="IPR005636">
    <property type="entry name" value="DTW"/>
</dbReference>
<dbReference type="GO" id="GO:0008033">
    <property type="term" value="P:tRNA processing"/>
    <property type="evidence" value="ECO:0007669"/>
    <property type="project" value="UniProtKB-KW"/>
</dbReference>
<dbReference type="RefSeq" id="XP_016610333.1">
    <property type="nucleotide sequence ID" value="XM_016751054.1"/>
</dbReference>
<dbReference type="InterPro" id="IPR051521">
    <property type="entry name" value="tRNA_Mod/Golgi_Maint"/>
</dbReference>
<evidence type="ECO:0000256" key="6">
    <source>
        <dbReference type="ARBA" id="ARBA00023242"/>
    </source>
</evidence>
<dbReference type="PANTHER" id="PTHR15627">
    <property type="entry name" value="NATURAL KILLER CELL-SPECIFIC ANTIGEN KLIP1"/>
    <property type="match status" value="1"/>
</dbReference>
<feature type="domain" description="DTW" evidence="12">
    <location>
        <begin position="65"/>
        <end position="253"/>
    </location>
</feature>
<dbReference type="PANTHER" id="PTHR15627:SF8">
    <property type="entry name" value="TRNA-URIDINE AMINOCARBOXYPROPYLTRANSFERASE 1"/>
    <property type="match status" value="1"/>
</dbReference>
<protein>
    <recommendedName>
        <fullName evidence="9">tRNA-uridine aminocarboxypropyltransferase 1</fullName>
        <ecNumber evidence="2">2.5.1.25</ecNumber>
    </recommendedName>
    <alternativeName>
        <fullName evidence="10">DTW domain-containing protein 1</fullName>
    </alternativeName>
</protein>
<dbReference type="Proteomes" id="UP000053201">
    <property type="component" value="Unassembled WGS sequence"/>
</dbReference>